<organism evidence="1 2">
    <name type="scientific">Streptomyces atratus</name>
    <dbReference type="NCBI Taxonomy" id="1893"/>
    <lineage>
        <taxon>Bacteria</taxon>
        <taxon>Bacillati</taxon>
        <taxon>Actinomycetota</taxon>
        <taxon>Actinomycetes</taxon>
        <taxon>Kitasatosporales</taxon>
        <taxon>Streptomycetaceae</taxon>
        <taxon>Streptomyces</taxon>
    </lineage>
</organism>
<evidence type="ECO:0008006" key="3">
    <source>
        <dbReference type="Google" id="ProtNLM"/>
    </source>
</evidence>
<reference evidence="1 2" key="1">
    <citation type="journal article" date="2018" name="Front. Microbiol.">
        <title>Genome Sequencing of Streptomyces atratus SCSIOZH16 and Activation Production of Nocardamine via Metabolic Engineering.</title>
        <authorList>
            <person name="Li Y."/>
            <person name="Zhang C."/>
            <person name="Liu C."/>
            <person name="Ju J."/>
            <person name="Ma J."/>
        </authorList>
    </citation>
    <scope>NUCLEOTIDE SEQUENCE [LARGE SCALE GENOMIC DNA]</scope>
    <source>
        <strain evidence="1 2">SCSIO_ZH16</strain>
    </source>
</reference>
<dbReference type="GeneID" id="95519747"/>
<gene>
    <name evidence="1" type="ORF">C5746_14830</name>
</gene>
<accession>A0A2Z5JCR6</accession>
<dbReference type="Pfam" id="PF15575">
    <property type="entry name" value="Imm49"/>
    <property type="match status" value="1"/>
</dbReference>
<dbReference type="InterPro" id="IPR029074">
    <property type="entry name" value="Imm49"/>
</dbReference>
<dbReference type="EMBL" id="CP027306">
    <property type="protein sequence ID" value="AXE78004.1"/>
    <property type="molecule type" value="Genomic_DNA"/>
</dbReference>
<dbReference type="KEGG" id="sata:C5746_14830"/>
<protein>
    <recommendedName>
        <fullName evidence="3">Immunity protein 49</fullName>
    </recommendedName>
</protein>
<dbReference type="Proteomes" id="UP000252698">
    <property type="component" value="Chromosome"/>
</dbReference>
<sequence>MVSIIPRHPFPTGNAEAGLAVLQESANGWIDGLEADSTGLGEAFDTSLMLAKGHCLLDPRGSIFPTWDAWVNAMQIGSAVFAAATTTEGHVQCRIAHKDRTLQATGPQRYVTPGTWLTAFYLAVVCRERDRITALCRVPLSLLRENGAHYDEFEYAWIDALQTYWLGGDGFGSKLVAAVDGADSDTIADQETVGKLLYPPMEMFHRVIRNDHAGFNRALAAALQWHKEYWTDETRVGLISGLVALAPLAMACFAHDAGIPVEVESEYLPATLLGRNWCGEFPT</sequence>
<dbReference type="RefSeq" id="WP_114244603.1">
    <property type="nucleotide sequence ID" value="NZ_CP027306.1"/>
</dbReference>
<name>A0A2Z5JCR6_STRAR</name>
<dbReference type="AlphaFoldDB" id="A0A2Z5JCR6"/>
<evidence type="ECO:0000313" key="2">
    <source>
        <dbReference type="Proteomes" id="UP000252698"/>
    </source>
</evidence>
<evidence type="ECO:0000313" key="1">
    <source>
        <dbReference type="EMBL" id="AXE78004.1"/>
    </source>
</evidence>
<proteinExistence type="predicted"/>